<evidence type="ECO:0000256" key="4">
    <source>
        <dbReference type="ARBA" id="ARBA00022670"/>
    </source>
</evidence>
<evidence type="ECO:0000259" key="11">
    <source>
        <dbReference type="Pfam" id="PF00082"/>
    </source>
</evidence>
<keyword evidence="3" id="KW-0964">Secreted</keyword>
<keyword evidence="2" id="KW-0134">Cell wall</keyword>
<dbReference type="CDD" id="cd07474">
    <property type="entry name" value="Peptidases_S8_subtilisin_Vpr-like"/>
    <property type="match status" value="1"/>
</dbReference>
<comment type="similarity">
    <text evidence="1 9 10">Belongs to the peptidase S8 family.</text>
</comment>
<evidence type="ECO:0000259" key="13">
    <source>
        <dbReference type="Pfam" id="PF05922"/>
    </source>
</evidence>
<dbReference type="InterPro" id="IPR036852">
    <property type="entry name" value="Peptidase_S8/S53_dom_sf"/>
</dbReference>
<dbReference type="PROSITE" id="PS00138">
    <property type="entry name" value="SUBTILASE_SER"/>
    <property type="match status" value="1"/>
</dbReference>
<evidence type="ECO:0000256" key="6">
    <source>
        <dbReference type="ARBA" id="ARBA00022801"/>
    </source>
</evidence>
<dbReference type="InterPro" id="IPR023828">
    <property type="entry name" value="Peptidase_S8_Ser-AS"/>
</dbReference>
<dbReference type="EMBL" id="CCRF01000101">
    <property type="protein sequence ID" value="CEE03099.1"/>
    <property type="molecule type" value="Genomic_DNA"/>
</dbReference>
<dbReference type="Gene3D" id="3.50.30.30">
    <property type="match status" value="1"/>
</dbReference>
<dbReference type="PROSITE" id="PS00136">
    <property type="entry name" value="SUBTILASE_ASP"/>
    <property type="match status" value="1"/>
</dbReference>
<feature type="domain" description="Peptidase S8/S53" evidence="11">
    <location>
        <begin position="150"/>
        <end position="540"/>
    </location>
</feature>
<dbReference type="InterPro" id="IPR015500">
    <property type="entry name" value="Peptidase_S8_subtilisin-rel"/>
</dbReference>
<dbReference type="CDD" id="cd02133">
    <property type="entry name" value="PA_C5a_like"/>
    <property type="match status" value="1"/>
</dbReference>
<dbReference type="PANTHER" id="PTHR43806:SF65">
    <property type="entry name" value="SERINE PROTEASE APRX"/>
    <property type="match status" value="1"/>
</dbReference>
<organism evidence="14 15">
    <name type="scientific">Caldibacillus thermoamylovorans</name>
    <dbReference type="NCBI Taxonomy" id="35841"/>
    <lineage>
        <taxon>Bacteria</taxon>
        <taxon>Bacillati</taxon>
        <taxon>Bacillota</taxon>
        <taxon>Bacilli</taxon>
        <taxon>Bacillales</taxon>
        <taxon>Bacillaceae</taxon>
        <taxon>Caldibacillus</taxon>
    </lineage>
</organism>
<name>A0A090KWH9_9BACI</name>
<dbReference type="AlphaFoldDB" id="A0A090KWH9"/>
<dbReference type="SUPFAM" id="SSF52743">
    <property type="entry name" value="Subtilisin-like"/>
    <property type="match status" value="1"/>
</dbReference>
<dbReference type="PRINTS" id="PR00723">
    <property type="entry name" value="SUBTILISIN"/>
</dbReference>
<keyword evidence="5" id="KW-0732">Signal</keyword>
<dbReference type="SUPFAM" id="SSF52025">
    <property type="entry name" value="PA domain"/>
    <property type="match status" value="1"/>
</dbReference>
<evidence type="ECO:0000256" key="9">
    <source>
        <dbReference type="PROSITE-ProRule" id="PRU01240"/>
    </source>
</evidence>
<dbReference type="InterPro" id="IPR050131">
    <property type="entry name" value="Peptidase_S8_subtilisin-like"/>
</dbReference>
<evidence type="ECO:0000256" key="1">
    <source>
        <dbReference type="ARBA" id="ARBA00011073"/>
    </source>
</evidence>
<sequence length="753" mass="83646">MKIARKCFVLCLIFSIFVLSAPINIKYVYAGKYERPALPQDEDTQQTVIVKVNKPMTESEAKQLLQSYPDLKLRYHFQNIFNGFSVMGPSSQIKKLAEKTSIENIYPSYTYKLDISPYPQISNGTFNSINYIGTSKIRHLTDKNGNHLTGKGIKVGIIDTGIDYTHPDLRKSYVKGYDFVDNDYDPMETVDMGPNNTFHGTHVAGVIAANGKMTGVAPEAEIYAYRALGPGGFGTTEMIIAAVEQAIKDRVDVLNLSLGTSINGPDLPTSLALDKAVENGIVAVTSNGNSGPDLWTVGSPGTSHQAISVGASTPEIQIPYVDYYGQQFRLSPLTGSKPWNLDRSYMIVAGGLGREKDYQDVDVNGKIVLLKRGKLTFSDKVRTAEKYGAKAVIIYNNEDEAVLGMLDGEMNLPVAFLSKKDGEHLLKLIETSNTPAKIVNKNEQDRLADFSSRGPVTFSWEIKPDVVAPGVAIESTVPGGYKPLAGTSMSAPHVAGASAILKQANPDWTPEQIKAVLMSTSKPLLNEANQLYQSFEQGAGRIQMEEALRTETIIQPAALQYGKVKGKTFEETKKMITVENVSDHAIRCTFSTPLRSDTIAWDLPSPFYLKPKEKKQITIGIEVKNQHKKNEIYNGFIDMHSGSQTIHIPYLYVVAEPDYPRIMQFSFEKSEREDLYKYETYLPGGADEFGIALFDPDTYRFIDYLDWEKNVRRGLITKTIKQEKDLQKGTYIAVAFAKKSGKEDFIEQLIEIQ</sequence>
<evidence type="ECO:0000256" key="8">
    <source>
        <dbReference type="PIRSR" id="PIRSR615500-1"/>
    </source>
</evidence>
<dbReference type="GO" id="GO:0004252">
    <property type="term" value="F:serine-type endopeptidase activity"/>
    <property type="evidence" value="ECO:0007669"/>
    <property type="project" value="UniProtKB-UniRule"/>
</dbReference>
<keyword evidence="15" id="KW-1185">Reference proteome</keyword>
<keyword evidence="4 9" id="KW-0645">Protease</keyword>
<feature type="domain" description="PA" evidence="12">
    <location>
        <begin position="354"/>
        <end position="425"/>
    </location>
</feature>
<evidence type="ECO:0000256" key="5">
    <source>
        <dbReference type="ARBA" id="ARBA00022729"/>
    </source>
</evidence>
<dbReference type="Pfam" id="PF02225">
    <property type="entry name" value="PA"/>
    <property type="match status" value="1"/>
</dbReference>
<evidence type="ECO:0000313" key="15">
    <source>
        <dbReference type="Proteomes" id="UP000040576"/>
    </source>
</evidence>
<keyword evidence="6 9" id="KW-0378">Hydrolase</keyword>
<dbReference type="PROSITE" id="PS00137">
    <property type="entry name" value="SUBTILASE_HIS"/>
    <property type="match status" value="1"/>
</dbReference>
<dbReference type="InterPro" id="IPR023827">
    <property type="entry name" value="Peptidase_S8_Asp-AS"/>
</dbReference>
<proteinExistence type="inferred from homology"/>
<gene>
    <name evidence="14" type="ORF">BT1A1_3317</name>
</gene>
<dbReference type="GO" id="GO:0006508">
    <property type="term" value="P:proteolysis"/>
    <property type="evidence" value="ECO:0007669"/>
    <property type="project" value="UniProtKB-KW"/>
</dbReference>
<evidence type="ECO:0000256" key="2">
    <source>
        <dbReference type="ARBA" id="ARBA00022512"/>
    </source>
</evidence>
<dbReference type="Gene3D" id="3.40.50.200">
    <property type="entry name" value="Peptidase S8/S53 domain"/>
    <property type="match status" value="1"/>
</dbReference>
<dbReference type="InterPro" id="IPR046450">
    <property type="entry name" value="PA_dom_sf"/>
</dbReference>
<dbReference type="Pfam" id="PF05922">
    <property type="entry name" value="Inhibitor_I9"/>
    <property type="match status" value="1"/>
</dbReference>
<evidence type="ECO:0000256" key="3">
    <source>
        <dbReference type="ARBA" id="ARBA00022525"/>
    </source>
</evidence>
<evidence type="ECO:0000256" key="10">
    <source>
        <dbReference type="RuleBase" id="RU003355"/>
    </source>
</evidence>
<evidence type="ECO:0000256" key="7">
    <source>
        <dbReference type="ARBA" id="ARBA00022825"/>
    </source>
</evidence>
<dbReference type="PROSITE" id="PS51892">
    <property type="entry name" value="SUBTILASE"/>
    <property type="match status" value="1"/>
</dbReference>
<dbReference type="InterPro" id="IPR003137">
    <property type="entry name" value="PA_domain"/>
</dbReference>
<feature type="domain" description="Inhibitor I9" evidence="13">
    <location>
        <begin position="70"/>
        <end position="113"/>
    </location>
</feature>
<dbReference type="Pfam" id="PF00082">
    <property type="entry name" value="Peptidase_S8"/>
    <property type="match status" value="1"/>
</dbReference>
<dbReference type="InterPro" id="IPR010259">
    <property type="entry name" value="S8pro/Inhibitor_I9"/>
</dbReference>
<reference evidence="14 15" key="1">
    <citation type="submission" date="2014-07" db="EMBL/GenBank/DDBJ databases">
        <authorList>
            <person name="Wibberg Daniel"/>
        </authorList>
    </citation>
    <scope>NUCLEOTIDE SEQUENCE [LARGE SCALE GENOMIC DNA]</scope>
</reference>
<dbReference type="RefSeq" id="WP_034773192.1">
    <property type="nucleotide sequence ID" value="NZ_CCRF01000101.1"/>
</dbReference>
<feature type="active site" description="Charge relay system" evidence="8 9">
    <location>
        <position position="488"/>
    </location>
</feature>
<keyword evidence="7 9" id="KW-0720">Serine protease</keyword>
<feature type="active site" description="Charge relay system" evidence="8 9">
    <location>
        <position position="159"/>
    </location>
</feature>
<feature type="active site" description="Charge relay system" evidence="8 9">
    <location>
        <position position="199"/>
    </location>
</feature>
<dbReference type="InterPro" id="IPR000209">
    <property type="entry name" value="Peptidase_S8/S53_dom"/>
</dbReference>
<evidence type="ECO:0000313" key="14">
    <source>
        <dbReference type="EMBL" id="CEE03099.1"/>
    </source>
</evidence>
<dbReference type="Proteomes" id="UP000040576">
    <property type="component" value="Unassembled WGS sequence"/>
</dbReference>
<dbReference type="PANTHER" id="PTHR43806">
    <property type="entry name" value="PEPTIDASE S8"/>
    <property type="match status" value="1"/>
</dbReference>
<protein>
    <submittedName>
        <fullName evidence="14">Minor extracellular serine protease</fullName>
    </submittedName>
</protein>
<dbReference type="InterPro" id="IPR034213">
    <property type="entry name" value="S8_Vpr-like"/>
</dbReference>
<dbReference type="InterPro" id="IPR022398">
    <property type="entry name" value="Peptidase_S8_His-AS"/>
</dbReference>
<accession>A0A090KWH9</accession>
<evidence type="ECO:0000259" key="12">
    <source>
        <dbReference type="Pfam" id="PF02225"/>
    </source>
</evidence>